<evidence type="ECO:0000256" key="2">
    <source>
        <dbReference type="ARBA" id="ARBA00009540"/>
    </source>
</evidence>
<dbReference type="PANTHER" id="PTHR23354">
    <property type="entry name" value="NUCLEOLAR PROTEIN 7/ESTROGEN RECEPTOR COACTIVATOR-RELATED"/>
    <property type="match status" value="1"/>
</dbReference>
<organism evidence="6">
    <name type="scientific">Aplanochytrium stocchinoi</name>
    <dbReference type="NCBI Taxonomy" id="215587"/>
    <lineage>
        <taxon>Eukaryota</taxon>
        <taxon>Sar</taxon>
        <taxon>Stramenopiles</taxon>
        <taxon>Bigyra</taxon>
        <taxon>Labyrinthulomycetes</taxon>
        <taxon>Thraustochytrida</taxon>
        <taxon>Thraustochytriidae</taxon>
        <taxon>Aplanochytrium</taxon>
    </lineage>
</organism>
<comment type="similarity">
    <text evidence="2">Belongs to the OXR1 family.</text>
</comment>
<dbReference type="PANTHER" id="PTHR23354:SF62">
    <property type="entry name" value="MUSTARD, ISOFORM V"/>
    <property type="match status" value="1"/>
</dbReference>
<reference evidence="6" key="1">
    <citation type="submission" date="2021-01" db="EMBL/GenBank/DDBJ databases">
        <authorList>
            <person name="Corre E."/>
            <person name="Pelletier E."/>
            <person name="Niang G."/>
            <person name="Scheremetjew M."/>
            <person name="Finn R."/>
            <person name="Kale V."/>
            <person name="Holt S."/>
            <person name="Cochrane G."/>
            <person name="Meng A."/>
            <person name="Brown T."/>
            <person name="Cohen L."/>
        </authorList>
    </citation>
    <scope>NUCLEOTIDE SEQUENCE</scope>
    <source>
        <strain evidence="6">GSBS06</strain>
    </source>
</reference>
<evidence type="ECO:0000313" key="6">
    <source>
        <dbReference type="EMBL" id="CAE0440691.1"/>
    </source>
</evidence>
<dbReference type="InterPro" id="IPR006571">
    <property type="entry name" value="TLDc_dom"/>
</dbReference>
<gene>
    <name evidence="6" type="ORF">ASTO00021_LOCUS10826</name>
</gene>
<evidence type="ECO:0000259" key="5">
    <source>
        <dbReference type="PROSITE" id="PS51886"/>
    </source>
</evidence>
<dbReference type="Pfam" id="PF07534">
    <property type="entry name" value="TLD"/>
    <property type="match status" value="1"/>
</dbReference>
<evidence type="ECO:0000256" key="4">
    <source>
        <dbReference type="ARBA" id="ARBA00040604"/>
    </source>
</evidence>
<evidence type="ECO:0000256" key="1">
    <source>
        <dbReference type="ARBA" id="ARBA00004173"/>
    </source>
</evidence>
<comment type="subcellular location">
    <subcellularLocation>
        <location evidence="1">Mitochondrion</location>
    </subcellularLocation>
</comment>
<accession>A0A7S3UYA2</accession>
<evidence type="ECO:0000256" key="3">
    <source>
        <dbReference type="ARBA" id="ARBA00023128"/>
    </source>
</evidence>
<protein>
    <recommendedName>
        <fullName evidence="4">Oxidation resistance protein 1</fullName>
    </recommendedName>
</protein>
<keyword evidence="3" id="KW-0496">Mitochondrion</keyword>
<sequence>MPYEEVDVEDEDGNITTEKIMEETPTVLIIRANGKVFGGYATQPWRHDGTTFGDARCFLFSISNDIKIPFHGRQTLPPPPQVEENEDGPRLPAFGVLRSSDNSLQFGVKDLVLNANLNECSSELEYSFGVGLARGSKESKILLAGSETFQVDEIELWAILDK</sequence>
<dbReference type="EMBL" id="HBIN01014315">
    <property type="protein sequence ID" value="CAE0440691.1"/>
    <property type="molecule type" value="Transcribed_RNA"/>
</dbReference>
<feature type="domain" description="TLDc" evidence="5">
    <location>
        <begin position="1"/>
        <end position="160"/>
    </location>
</feature>
<proteinExistence type="inferred from homology"/>
<dbReference type="GO" id="GO:0005739">
    <property type="term" value="C:mitochondrion"/>
    <property type="evidence" value="ECO:0007669"/>
    <property type="project" value="UniProtKB-SubCell"/>
</dbReference>
<dbReference type="PROSITE" id="PS51886">
    <property type="entry name" value="TLDC"/>
    <property type="match status" value="1"/>
</dbReference>
<name>A0A7S3UYA2_9STRA</name>
<dbReference type="AlphaFoldDB" id="A0A7S3UYA2"/>